<dbReference type="Gene3D" id="1.10.630.10">
    <property type="entry name" value="Cytochrome P450"/>
    <property type="match status" value="1"/>
</dbReference>
<comment type="cofactor">
    <cofactor evidence="1 7">
        <name>heme</name>
        <dbReference type="ChEBI" id="CHEBI:30413"/>
    </cofactor>
</comment>
<gene>
    <name evidence="9" type="ORF">PCON_11797</name>
</gene>
<keyword evidence="7 8" id="KW-0349">Heme</keyword>
<feature type="binding site" description="axial binding residue" evidence="7">
    <location>
        <position position="324"/>
    </location>
    <ligand>
        <name>heme</name>
        <dbReference type="ChEBI" id="CHEBI:30413"/>
    </ligand>
    <ligandPart>
        <name>Fe</name>
        <dbReference type="ChEBI" id="CHEBI:18248"/>
    </ligandPart>
</feature>
<protein>
    <submittedName>
        <fullName evidence="9">Similar to Ent-kaurene oxidase acc. no. Q701P2</fullName>
    </submittedName>
</protein>
<evidence type="ECO:0000256" key="5">
    <source>
        <dbReference type="ARBA" id="ARBA00023004"/>
    </source>
</evidence>
<dbReference type="GO" id="GO:0020037">
    <property type="term" value="F:heme binding"/>
    <property type="evidence" value="ECO:0007669"/>
    <property type="project" value="InterPro"/>
</dbReference>
<evidence type="ECO:0000256" key="1">
    <source>
        <dbReference type="ARBA" id="ARBA00001971"/>
    </source>
</evidence>
<evidence type="ECO:0000256" key="8">
    <source>
        <dbReference type="RuleBase" id="RU000461"/>
    </source>
</evidence>
<name>U4LCQ6_PYROM</name>
<keyword evidence="5 7" id="KW-0408">Iron</keyword>
<dbReference type="InterPro" id="IPR002403">
    <property type="entry name" value="Cyt_P450_E_grp-IV"/>
</dbReference>
<dbReference type="OMA" id="YTTIDHE"/>
<keyword evidence="3 7" id="KW-0479">Metal-binding</keyword>
<dbReference type="PANTHER" id="PTHR46206">
    <property type="entry name" value="CYTOCHROME P450"/>
    <property type="match status" value="1"/>
</dbReference>
<evidence type="ECO:0000256" key="6">
    <source>
        <dbReference type="ARBA" id="ARBA00023033"/>
    </source>
</evidence>
<dbReference type="GO" id="GO:0016705">
    <property type="term" value="F:oxidoreductase activity, acting on paired donors, with incorporation or reduction of molecular oxygen"/>
    <property type="evidence" value="ECO:0007669"/>
    <property type="project" value="InterPro"/>
</dbReference>
<proteinExistence type="inferred from homology"/>
<evidence type="ECO:0000256" key="3">
    <source>
        <dbReference type="ARBA" id="ARBA00022723"/>
    </source>
</evidence>
<dbReference type="PRINTS" id="PR00465">
    <property type="entry name" value="EP450IV"/>
</dbReference>
<dbReference type="AlphaFoldDB" id="U4LCQ6"/>
<evidence type="ECO:0000256" key="4">
    <source>
        <dbReference type="ARBA" id="ARBA00023002"/>
    </source>
</evidence>
<dbReference type="InterPro" id="IPR017972">
    <property type="entry name" value="Cyt_P450_CS"/>
</dbReference>
<dbReference type="PANTHER" id="PTHR46206:SF6">
    <property type="entry name" value="CYTOCHROME P450 MONOOXYGENASE AN1598-RELATED"/>
    <property type="match status" value="1"/>
</dbReference>
<keyword evidence="10" id="KW-1185">Reference proteome</keyword>
<keyword evidence="6 8" id="KW-0503">Monooxygenase</keyword>
<comment type="similarity">
    <text evidence="2 8">Belongs to the cytochrome P450 family.</text>
</comment>
<dbReference type="eggNOG" id="KOG0156">
    <property type="taxonomic scope" value="Eukaryota"/>
</dbReference>
<dbReference type="STRING" id="1076935.U4LCQ6"/>
<dbReference type="CDD" id="cd11041">
    <property type="entry name" value="CYP503A1-like"/>
    <property type="match status" value="1"/>
</dbReference>
<evidence type="ECO:0000313" key="9">
    <source>
        <dbReference type="EMBL" id="CCX12203.1"/>
    </source>
</evidence>
<accession>U4LCQ6</accession>
<dbReference type="Pfam" id="PF00067">
    <property type="entry name" value="p450"/>
    <property type="match status" value="1"/>
</dbReference>
<dbReference type="SUPFAM" id="SSF48264">
    <property type="entry name" value="Cytochrome P450"/>
    <property type="match status" value="1"/>
</dbReference>
<dbReference type="Proteomes" id="UP000018144">
    <property type="component" value="Unassembled WGS sequence"/>
</dbReference>
<dbReference type="EMBL" id="HF935682">
    <property type="protein sequence ID" value="CCX12203.1"/>
    <property type="molecule type" value="Genomic_DNA"/>
</dbReference>
<evidence type="ECO:0000256" key="2">
    <source>
        <dbReference type="ARBA" id="ARBA00010617"/>
    </source>
</evidence>
<dbReference type="GO" id="GO:0005506">
    <property type="term" value="F:iron ion binding"/>
    <property type="evidence" value="ECO:0007669"/>
    <property type="project" value="InterPro"/>
</dbReference>
<reference evidence="9 10" key="1">
    <citation type="journal article" date="2013" name="PLoS Genet.">
        <title>The genome and development-dependent transcriptomes of Pyronema confluens: a window into fungal evolution.</title>
        <authorList>
            <person name="Traeger S."/>
            <person name="Altegoer F."/>
            <person name="Freitag M."/>
            <person name="Gabaldon T."/>
            <person name="Kempken F."/>
            <person name="Kumar A."/>
            <person name="Marcet-Houben M."/>
            <person name="Poggeler S."/>
            <person name="Stajich J.E."/>
            <person name="Nowrousian M."/>
        </authorList>
    </citation>
    <scope>NUCLEOTIDE SEQUENCE [LARGE SCALE GENOMIC DNA]</scope>
    <source>
        <strain evidence="10">CBS 100304</strain>
        <tissue evidence="9">Vegetative mycelium</tissue>
    </source>
</reference>
<dbReference type="InterPro" id="IPR001128">
    <property type="entry name" value="Cyt_P450"/>
</dbReference>
<dbReference type="GO" id="GO:0004497">
    <property type="term" value="F:monooxygenase activity"/>
    <property type="evidence" value="ECO:0007669"/>
    <property type="project" value="UniProtKB-KW"/>
</dbReference>
<dbReference type="PROSITE" id="PS00086">
    <property type="entry name" value="CYTOCHROME_P450"/>
    <property type="match status" value="1"/>
</dbReference>
<evidence type="ECO:0000256" key="7">
    <source>
        <dbReference type="PIRSR" id="PIRSR602403-1"/>
    </source>
</evidence>
<evidence type="ECO:0000313" key="10">
    <source>
        <dbReference type="Proteomes" id="UP000018144"/>
    </source>
</evidence>
<keyword evidence="4 8" id="KW-0560">Oxidoreductase</keyword>
<organism evidence="9 10">
    <name type="scientific">Pyronema omphalodes (strain CBS 100304)</name>
    <name type="common">Pyronema confluens</name>
    <dbReference type="NCBI Taxonomy" id="1076935"/>
    <lineage>
        <taxon>Eukaryota</taxon>
        <taxon>Fungi</taxon>
        <taxon>Dikarya</taxon>
        <taxon>Ascomycota</taxon>
        <taxon>Pezizomycotina</taxon>
        <taxon>Pezizomycetes</taxon>
        <taxon>Pezizales</taxon>
        <taxon>Pyronemataceae</taxon>
        <taxon>Pyronema</taxon>
    </lineage>
</organism>
<dbReference type="OrthoDB" id="1844152at2759"/>
<dbReference type="InterPro" id="IPR036396">
    <property type="entry name" value="Cyt_P450_sf"/>
</dbReference>
<sequence length="381" mass="43419">MDSDGDLRNKCVRVDLTKKHAKQIAPLVEENKYAIPKHIGECDEWTAYPLQPTLLKVIALLSGRIMIGSPRNRNEEWCNTVIQYSMDAFGGGAKLRLLPTFLRPIGAALLPDIRRVKNHQDVARRTVIPIVLARRSGEEKPQDDFLQWMMDSANENEQSPEFLAKQFLIISLASIHTTTMSLSKAIFDLLSHPEYIEPMRQEIERVYKEEGGVFTNAMSKKLELMDSFFKESQRRSPPQPIGTPRIAVHPDGFTFSTGHHVPQGTEIIGCPWLAASFDPAILEKPDEFDGYRFIKMRAQSAEADGRYTYAATSLGHWGYGKHVCPGRFFADTEMKIVLCDILMKYDIRFAGSRKERPNDLVFELNIAADNDCQVEFRRRRL</sequence>